<comment type="caution">
    <text evidence="1">The sequence shown here is derived from an EMBL/GenBank/DDBJ whole genome shotgun (WGS) entry which is preliminary data.</text>
</comment>
<protein>
    <submittedName>
        <fullName evidence="1">Uncharacterized protein</fullName>
    </submittedName>
</protein>
<evidence type="ECO:0000313" key="2">
    <source>
        <dbReference type="Proteomes" id="UP000654108"/>
    </source>
</evidence>
<keyword evidence="2" id="KW-1185">Reference proteome</keyword>
<reference evidence="1" key="1">
    <citation type="submission" date="2020-09" db="EMBL/GenBank/DDBJ databases">
        <title>Genome seq and assembly of Devosia sp.</title>
        <authorList>
            <person name="Chhetri G."/>
        </authorList>
    </citation>
    <scope>NUCLEOTIDE SEQUENCE</scope>
    <source>
        <strain evidence="1">PTR5</strain>
    </source>
</reference>
<dbReference type="RefSeq" id="WP_191775534.1">
    <property type="nucleotide sequence ID" value="NZ_JACYFU010000003.1"/>
</dbReference>
<sequence length="71" mass="8023">MDEQSLVQDLELELGHEKHRATYFIEGDLVHAMVDGKLYVAPINAEPAEAVIRGIIIEKALLDNYRPRHLG</sequence>
<name>A0A927FVV8_9HYPH</name>
<dbReference type="EMBL" id="JACYFU010000003">
    <property type="protein sequence ID" value="MBD8066104.1"/>
    <property type="molecule type" value="Genomic_DNA"/>
</dbReference>
<accession>A0A927FVV8</accession>
<evidence type="ECO:0000313" key="1">
    <source>
        <dbReference type="EMBL" id="MBD8066104.1"/>
    </source>
</evidence>
<dbReference type="AlphaFoldDB" id="A0A927FVV8"/>
<dbReference type="Proteomes" id="UP000654108">
    <property type="component" value="Unassembled WGS sequence"/>
</dbReference>
<organism evidence="1 2">
    <name type="scientific">Devosia oryzisoli</name>
    <dbReference type="NCBI Taxonomy" id="2774138"/>
    <lineage>
        <taxon>Bacteria</taxon>
        <taxon>Pseudomonadati</taxon>
        <taxon>Pseudomonadota</taxon>
        <taxon>Alphaproteobacteria</taxon>
        <taxon>Hyphomicrobiales</taxon>
        <taxon>Devosiaceae</taxon>
        <taxon>Devosia</taxon>
    </lineage>
</organism>
<proteinExistence type="predicted"/>
<gene>
    <name evidence="1" type="ORF">IC608_11535</name>
</gene>